<dbReference type="InterPro" id="IPR013783">
    <property type="entry name" value="Ig-like_fold"/>
</dbReference>
<evidence type="ECO:0000256" key="3">
    <source>
        <dbReference type="SAM" id="SignalP"/>
    </source>
</evidence>
<evidence type="ECO:0000256" key="1">
    <source>
        <dbReference type="SAM" id="MobiDB-lite"/>
    </source>
</evidence>
<feature type="region of interest" description="Disordered" evidence="1">
    <location>
        <begin position="383"/>
        <end position="412"/>
    </location>
</feature>
<dbReference type="PANTHER" id="PTHR45889:SF8">
    <property type="entry name" value="IG-LIKE DOMAIN-CONTAINING PROTEIN"/>
    <property type="match status" value="1"/>
</dbReference>
<dbReference type="OrthoDB" id="6142345at2759"/>
<dbReference type="InterPro" id="IPR003598">
    <property type="entry name" value="Ig_sub2"/>
</dbReference>
<dbReference type="SMART" id="SM00408">
    <property type="entry name" value="IGc2"/>
    <property type="match status" value="1"/>
</dbReference>
<dbReference type="PANTHER" id="PTHR45889">
    <property type="entry name" value="IG-LIKE DOMAIN-CONTAINING PROTEIN"/>
    <property type="match status" value="1"/>
</dbReference>
<feature type="chain" id="PRO_5036476051" description="Ig-like domain-containing protein" evidence="3">
    <location>
        <begin position="24"/>
        <end position="533"/>
    </location>
</feature>
<feature type="domain" description="Ig-like" evidence="4">
    <location>
        <begin position="277"/>
        <end position="376"/>
    </location>
</feature>
<name>A0A8W8LEB2_MAGGI</name>
<evidence type="ECO:0000256" key="2">
    <source>
        <dbReference type="SAM" id="Phobius"/>
    </source>
</evidence>
<feature type="signal peptide" evidence="3">
    <location>
        <begin position="1"/>
        <end position="23"/>
    </location>
</feature>
<accession>A0A8W8LEB2</accession>
<dbReference type="Gene3D" id="2.60.40.10">
    <property type="entry name" value="Immunoglobulins"/>
    <property type="match status" value="3"/>
</dbReference>
<dbReference type="InterPro" id="IPR007110">
    <property type="entry name" value="Ig-like_dom"/>
</dbReference>
<evidence type="ECO:0000313" key="6">
    <source>
        <dbReference type="Proteomes" id="UP000005408"/>
    </source>
</evidence>
<keyword evidence="2" id="KW-0812">Transmembrane</keyword>
<dbReference type="InterPro" id="IPR003599">
    <property type="entry name" value="Ig_sub"/>
</dbReference>
<protein>
    <recommendedName>
        <fullName evidence="4">Ig-like domain-containing protein</fullName>
    </recommendedName>
</protein>
<reference evidence="5" key="1">
    <citation type="submission" date="2022-08" db="UniProtKB">
        <authorList>
            <consortium name="EnsemblMetazoa"/>
        </authorList>
    </citation>
    <scope>IDENTIFICATION</scope>
    <source>
        <strain evidence="5">05x7-T-G4-1.051#20</strain>
    </source>
</reference>
<proteinExistence type="predicted"/>
<dbReference type="InterPro" id="IPR036179">
    <property type="entry name" value="Ig-like_dom_sf"/>
</dbReference>
<feature type="compositionally biased region" description="Polar residues" evidence="1">
    <location>
        <begin position="396"/>
        <end position="405"/>
    </location>
</feature>
<organism evidence="5 6">
    <name type="scientific">Magallana gigas</name>
    <name type="common">Pacific oyster</name>
    <name type="synonym">Crassostrea gigas</name>
    <dbReference type="NCBI Taxonomy" id="29159"/>
    <lineage>
        <taxon>Eukaryota</taxon>
        <taxon>Metazoa</taxon>
        <taxon>Spiralia</taxon>
        <taxon>Lophotrochozoa</taxon>
        <taxon>Mollusca</taxon>
        <taxon>Bivalvia</taxon>
        <taxon>Autobranchia</taxon>
        <taxon>Pteriomorphia</taxon>
        <taxon>Ostreida</taxon>
        <taxon>Ostreoidea</taxon>
        <taxon>Ostreidae</taxon>
        <taxon>Magallana</taxon>
    </lineage>
</organism>
<feature type="domain" description="Ig-like" evidence="4">
    <location>
        <begin position="161"/>
        <end position="269"/>
    </location>
</feature>
<evidence type="ECO:0000259" key="4">
    <source>
        <dbReference type="PROSITE" id="PS50835"/>
    </source>
</evidence>
<feature type="compositionally biased region" description="Low complexity" evidence="1">
    <location>
        <begin position="383"/>
        <end position="395"/>
    </location>
</feature>
<evidence type="ECO:0000313" key="5">
    <source>
        <dbReference type="EnsemblMetazoa" id="G27855.8:cds"/>
    </source>
</evidence>
<keyword evidence="2" id="KW-0472">Membrane</keyword>
<dbReference type="Pfam" id="PF13927">
    <property type="entry name" value="Ig_3"/>
    <property type="match status" value="1"/>
</dbReference>
<dbReference type="Proteomes" id="UP000005408">
    <property type="component" value="Unassembled WGS sequence"/>
</dbReference>
<keyword evidence="3" id="KW-0732">Signal</keyword>
<dbReference type="EnsemblMetazoa" id="G27855.8">
    <property type="protein sequence ID" value="G27855.8:cds"/>
    <property type="gene ID" value="G27855"/>
</dbReference>
<feature type="transmembrane region" description="Helical" evidence="2">
    <location>
        <begin position="418"/>
        <end position="441"/>
    </location>
</feature>
<sequence length="533" mass="58398">MDLFRRFSCILFLSTLYIQGRDCGTVQTSASITTTNGSSVDLTCDYTLDQGDSVYGGFIVWQAKKSGTSEYENIATFSPPGEGSNSFTTTESAMNLKDRAELLNVTSTGSNTYRAVMRVLEVQCLDEKEYRCSVTFRTSNLGPQTETAVTSLIVQAPAERPYDIPVAEPSNIEENMKINLSCTANVGKPPGKIKWWRYRDQVNAPLLMEESSEIPVVQPGVCVYNVTFSIQPVVTSDDDQSVWRCSVDNELLTGSLDQNKPNQETARINVFYKVRAPQITKTPNTLNSQYSVGSSVNLTCEAKGNPSPSTHIDKNINKYVWMFKANPGDNATELSSNNGVLSLNNLQETDTGTYTCTAFNGFNGKTFNSSQYQELQIVKTTTTSAPTTTPFVSTAGPTGNPGTESQGEETTDGLSGGAIAGIVIGVIAILVLIVVAALCLICRNRQSKGDSIDEPPEKPIRNNQDLSFVNRPDIVNNDKSSPFYSQEKKHNTDLHYSDLTFDDKPRSRKPIQIYDLNGLNNSPYSSEVMMPSV</sequence>
<dbReference type="CDD" id="cd00096">
    <property type="entry name" value="Ig"/>
    <property type="match status" value="1"/>
</dbReference>
<dbReference type="SMART" id="SM00409">
    <property type="entry name" value="IG"/>
    <property type="match status" value="3"/>
</dbReference>
<feature type="region of interest" description="Disordered" evidence="1">
    <location>
        <begin position="447"/>
        <end position="466"/>
    </location>
</feature>
<feature type="compositionally biased region" description="Basic and acidic residues" evidence="1">
    <location>
        <begin position="447"/>
        <end position="460"/>
    </location>
</feature>
<dbReference type="OMA" id="DGLMYAD"/>
<dbReference type="PROSITE" id="PS50835">
    <property type="entry name" value="IG_LIKE"/>
    <property type="match status" value="2"/>
</dbReference>
<keyword evidence="6" id="KW-1185">Reference proteome</keyword>
<keyword evidence="2" id="KW-1133">Transmembrane helix</keyword>
<dbReference type="SUPFAM" id="SSF48726">
    <property type="entry name" value="Immunoglobulin"/>
    <property type="match status" value="2"/>
</dbReference>
<dbReference type="AlphaFoldDB" id="A0A8W8LEB2"/>